<evidence type="ECO:0000313" key="2">
    <source>
        <dbReference type="EMBL" id="MBB6629100.1"/>
    </source>
</evidence>
<evidence type="ECO:0000256" key="1">
    <source>
        <dbReference type="SAM" id="Phobius"/>
    </source>
</evidence>
<feature type="transmembrane region" description="Helical" evidence="1">
    <location>
        <begin position="61"/>
        <end position="83"/>
    </location>
</feature>
<evidence type="ECO:0000313" key="3">
    <source>
        <dbReference type="Proteomes" id="UP000523955"/>
    </source>
</evidence>
<gene>
    <name evidence="2" type="ORF">H5V45_17365</name>
</gene>
<dbReference type="AlphaFoldDB" id="A0A7X0VC49"/>
<sequence>MTRPVGGPTPDEVVVREPRATLLAMLVAGGFVEAGLVVALVRAVLGDGFTVSDRPTSAGGTAIGFVVLVPLALLLGLGLVALAGQLVRRPGRTVLTGDECRRERGGHVEVQVHRDQAVRLRYLPASGTTWSATTADDPRPRGLGRGRLHARLVVVGPAGEVAFGDGADWPRVVDVLRGWARQRPELVDTPEARALLLPDPEVAATSAPTGQPGSAPRPLPRTSYGLVALAVRTRDPWVPFLPDSYGQWHRLWSGRYSAIRARGRAGPVGLVARWVFLLLWVAMPLALLATVLVLGVVALVGLVDLLRAWLALG</sequence>
<keyword evidence="1" id="KW-0472">Membrane</keyword>
<keyword evidence="3" id="KW-1185">Reference proteome</keyword>
<accession>A0A7X0VC49</accession>
<dbReference type="RefSeq" id="WP_185254089.1">
    <property type="nucleotide sequence ID" value="NZ_JACKXE010000001.1"/>
</dbReference>
<proteinExistence type="predicted"/>
<organism evidence="2 3">
    <name type="scientific">Nocardioides luti</name>
    <dbReference type="NCBI Taxonomy" id="2761101"/>
    <lineage>
        <taxon>Bacteria</taxon>
        <taxon>Bacillati</taxon>
        <taxon>Actinomycetota</taxon>
        <taxon>Actinomycetes</taxon>
        <taxon>Propionibacteriales</taxon>
        <taxon>Nocardioidaceae</taxon>
        <taxon>Nocardioides</taxon>
    </lineage>
</organism>
<reference evidence="2 3" key="1">
    <citation type="submission" date="2020-08" db="EMBL/GenBank/DDBJ databases">
        <authorList>
            <person name="Seo M.-J."/>
        </authorList>
    </citation>
    <scope>NUCLEOTIDE SEQUENCE [LARGE SCALE GENOMIC DNA]</scope>
    <source>
        <strain evidence="2 3">KIGAM211</strain>
    </source>
</reference>
<keyword evidence="1" id="KW-0812">Transmembrane</keyword>
<dbReference type="EMBL" id="JACKXE010000001">
    <property type="protein sequence ID" value="MBB6629100.1"/>
    <property type="molecule type" value="Genomic_DNA"/>
</dbReference>
<protein>
    <submittedName>
        <fullName evidence="2">Uncharacterized protein</fullName>
    </submittedName>
</protein>
<name>A0A7X0VC49_9ACTN</name>
<feature type="transmembrane region" description="Helical" evidence="1">
    <location>
        <begin position="270"/>
        <end position="303"/>
    </location>
</feature>
<keyword evidence="1" id="KW-1133">Transmembrane helix</keyword>
<feature type="transmembrane region" description="Helical" evidence="1">
    <location>
        <begin position="20"/>
        <end position="41"/>
    </location>
</feature>
<comment type="caution">
    <text evidence="2">The sequence shown here is derived from an EMBL/GenBank/DDBJ whole genome shotgun (WGS) entry which is preliminary data.</text>
</comment>
<dbReference type="Proteomes" id="UP000523955">
    <property type="component" value="Unassembled WGS sequence"/>
</dbReference>